<reference evidence="5 6" key="1">
    <citation type="submission" date="2012-11" db="EMBL/GenBank/DDBJ databases">
        <title>Whole genome sequence of Gluconacetobacter europaeus NBRC3261.</title>
        <authorList>
            <person name="Azuma Y."/>
            <person name="Higashiura N."/>
            <person name="Hirakawa H."/>
            <person name="Matsushita K."/>
        </authorList>
    </citation>
    <scope>NUCLEOTIDE SEQUENCE [LARGE SCALE GENOMIC DNA]</scope>
    <source>
        <strain evidence="5 6">NBRC 3261</strain>
    </source>
</reference>
<dbReference type="InterPro" id="IPR002510">
    <property type="entry name" value="Metalloprtase-TldD/E_N"/>
</dbReference>
<organism evidence="5 6">
    <name type="scientific">Komagataeibacter europaeus NBRC 3261</name>
    <dbReference type="NCBI Taxonomy" id="1234669"/>
    <lineage>
        <taxon>Bacteria</taxon>
        <taxon>Pseudomonadati</taxon>
        <taxon>Pseudomonadota</taxon>
        <taxon>Alphaproteobacteria</taxon>
        <taxon>Acetobacterales</taxon>
        <taxon>Acetobacteraceae</taxon>
        <taxon>Komagataeibacter</taxon>
    </lineage>
</organism>
<dbReference type="InterPro" id="IPR047657">
    <property type="entry name" value="PmbA"/>
</dbReference>
<evidence type="ECO:0000313" key="5">
    <source>
        <dbReference type="EMBL" id="GAN94965.1"/>
    </source>
</evidence>
<feature type="domain" description="Metalloprotease TldD/E central" evidence="4">
    <location>
        <begin position="117"/>
        <end position="222"/>
    </location>
</feature>
<feature type="domain" description="Metalloprotease TldD/E C-terminal" evidence="3">
    <location>
        <begin position="229"/>
        <end position="445"/>
    </location>
</feature>
<evidence type="ECO:0000259" key="4">
    <source>
        <dbReference type="Pfam" id="PF19290"/>
    </source>
</evidence>
<proteinExistence type="inferred from homology"/>
<dbReference type="Proteomes" id="UP000032675">
    <property type="component" value="Unassembled WGS sequence"/>
</dbReference>
<dbReference type="GO" id="GO:0008237">
    <property type="term" value="F:metallopeptidase activity"/>
    <property type="evidence" value="ECO:0007669"/>
    <property type="project" value="InterPro"/>
</dbReference>
<gene>
    <name evidence="5" type="ORF">Geu3261_0004_009</name>
</gene>
<dbReference type="PANTHER" id="PTHR43421:SF1">
    <property type="entry name" value="METALLOPROTEASE PMBA"/>
    <property type="match status" value="1"/>
</dbReference>
<dbReference type="AlphaFoldDB" id="A0A0D6PW09"/>
<dbReference type="GO" id="GO:0005829">
    <property type="term" value="C:cytosol"/>
    <property type="evidence" value="ECO:0007669"/>
    <property type="project" value="TreeGrafter"/>
</dbReference>
<feature type="domain" description="Metalloprotease TldD/E N-terminal" evidence="2">
    <location>
        <begin position="24"/>
        <end position="88"/>
    </location>
</feature>
<accession>A0A0D6PW09</accession>
<dbReference type="Pfam" id="PF19290">
    <property type="entry name" value="PmbA_TldD_2nd"/>
    <property type="match status" value="1"/>
</dbReference>
<evidence type="ECO:0000313" key="6">
    <source>
        <dbReference type="Proteomes" id="UP000032675"/>
    </source>
</evidence>
<sequence>MSTDPLDLISTLITRARTAGADAADAIYATRVAHGAQVRNGQTEDLERSETCDLGLRVFVGQRSAIVSATALDPERFDALAERAVAMARVVPEDRFAGLCAEAATSFTDAAGLDLFDPTEVPTTDLVARARVAEEAALAVTGITNSNGASASFGLSDIILMTSAGFSGRYARTSHSVSASAVAGSGTKMERDYDYHSAVHLSDLEDAGLIGRRAGERTVARLNPVRPRTGRMPIVLDPRVSTSMLGHLSGAINGIAIARGTSFLKEKMDSRIMPAGITIIDDPRRVRGPGARPFDGEGMLTATRTLVEDGVLKTWALDSRTARQLGLKPNGCASRGTSGPPAPSLGNMFMQPGSLTPAALMADIKEGIYITEMMGSAINGITGDYSRGAAGFMIRDGVLAEPVSELTVAGNLNDMFARLVPASDLVFRQSTNAPTIRIDDMVIAGS</sequence>
<dbReference type="InterPro" id="IPR035068">
    <property type="entry name" value="TldD/PmbA_N"/>
</dbReference>
<evidence type="ECO:0000256" key="1">
    <source>
        <dbReference type="ARBA" id="ARBA00005836"/>
    </source>
</evidence>
<dbReference type="SUPFAM" id="SSF111283">
    <property type="entry name" value="Putative modulator of DNA gyrase, PmbA/TldD"/>
    <property type="match status" value="1"/>
</dbReference>
<dbReference type="GO" id="GO:0006508">
    <property type="term" value="P:proteolysis"/>
    <property type="evidence" value="ECO:0007669"/>
    <property type="project" value="InterPro"/>
</dbReference>
<comment type="similarity">
    <text evidence="1">Belongs to the peptidase U62 family.</text>
</comment>
<comment type="caution">
    <text evidence="5">The sequence shown here is derived from an EMBL/GenBank/DDBJ whole genome shotgun (WGS) entry which is preliminary data.</text>
</comment>
<dbReference type="InterPro" id="IPR045570">
    <property type="entry name" value="Metalloprtase-TldD/E_cen_dom"/>
</dbReference>
<protein>
    <submittedName>
        <fullName evidence="5">Zn-dependent microcin-processing peptidase U62/PmbA/TldD</fullName>
    </submittedName>
</protein>
<dbReference type="InterPro" id="IPR045569">
    <property type="entry name" value="Metalloprtase-TldD/E_C"/>
</dbReference>
<dbReference type="Pfam" id="PF01523">
    <property type="entry name" value="PmbA_TldD_1st"/>
    <property type="match status" value="1"/>
</dbReference>
<dbReference type="InterPro" id="IPR036059">
    <property type="entry name" value="TldD/PmbA_sf"/>
</dbReference>
<dbReference type="RefSeq" id="WP_010507690.1">
    <property type="nucleotide sequence ID" value="NZ_BANI01000004.1"/>
</dbReference>
<dbReference type="EMBL" id="BANI01000004">
    <property type="protein sequence ID" value="GAN94965.1"/>
    <property type="molecule type" value="Genomic_DNA"/>
</dbReference>
<evidence type="ECO:0000259" key="2">
    <source>
        <dbReference type="Pfam" id="PF01523"/>
    </source>
</evidence>
<dbReference type="Gene3D" id="3.30.2290.10">
    <property type="entry name" value="PmbA/TldD superfamily"/>
    <property type="match status" value="1"/>
</dbReference>
<name>A0A0D6PW09_KOMEU</name>
<dbReference type="Pfam" id="PF19289">
    <property type="entry name" value="PmbA_TldD_3rd"/>
    <property type="match status" value="1"/>
</dbReference>
<dbReference type="PANTHER" id="PTHR43421">
    <property type="entry name" value="METALLOPROTEASE PMBA"/>
    <property type="match status" value="1"/>
</dbReference>
<evidence type="ECO:0000259" key="3">
    <source>
        <dbReference type="Pfam" id="PF19289"/>
    </source>
</evidence>